<feature type="compositionally biased region" description="Polar residues" evidence="1">
    <location>
        <begin position="85"/>
        <end position="109"/>
    </location>
</feature>
<evidence type="ECO:0000256" key="1">
    <source>
        <dbReference type="SAM" id="MobiDB-lite"/>
    </source>
</evidence>
<dbReference type="OrthoDB" id="6041282at2759"/>
<dbReference type="Proteomes" id="UP000507470">
    <property type="component" value="Unassembled WGS sequence"/>
</dbReference>
<evidence type="ECO:0000313" key="3">
    <source>
        <dbReference type="EMBL" id="CAC5422962.1"/>
    </source>
</evidence>
<dbReference type="EMBL" id="CACVKT020009704">
    <property type="protein sequence ID" value="CAC5422962.1"/>
    <property type="molecule type" value="Genomic_DNA"/>
</dbReference>
<gene>
    <name evidence="3" type="ORF">MCOR_54973</name>
</gene>
<feature type="region of interest" description="Disordered" evidence="1">
    <location>
        <begin position="85"/>
        <end position="113"/>
    </location>
</feature>
<name>A0A6J8ETE0_MYTCO</name>
<reference evidence="3 4" key="1">
    <citation type="submission" date="2020-06" db="EMBL/GenBank/DDBJ databases">
        <authorList>
            <person name="Li R."/>
            <person name="Bekaert M."/>
        </authorList>
    </citation>
    <scope>NUCLEOTIDE SEQUENCE [LARGE SCALE GENOMIC DNA]</scope>
    <source>
        <strain evidence="4">wild</strain>
    </source>
</reference>
<organism evidence="3 4">
    <name type="scientific">Mytilus coruscus</name>
    <name type="common">Sea mussel</name>
    <dbReference type="NCBI Taxonomy" id="42192"/>
    <lineage>
        <taxon>Eukaryota</taxon>
        <taxon>Metazoa</taxon>
        <taxon>Spiralia</taxon>
        <taxon>Lophotrochozoa</taxon>
        <taxon>Mollusca</taxon>
        <taxon>Bivalvia</taxon>
        <taxon>Autobranchia</taxon>
        <taxon>Pteriomorphia</taxon>
        <taxon>Mytilida</taxon>
        <taxon>Mytiloidea</taxon>
        <taxon>Mytilidae</taxon>
        <taxon>Mytilinae</taxon>
        <taxon>Mytilus</taxon>
    </lineage>
</organism>
<keyword evidence="2" id="KW-0812">Transmembrane</keyword>
<evidence type="ECO:0000313" key="4">
    <source>
        <dbReference type="Proteomes" id="UP000507470"/>
    </source>
</evidence>
<feature type="transmembrane region" description="Helical" evidence="2">
    <location>
        <begin position="53"/>
        <end position="78"/>
    </location>
</feature>
<keyword evidence="2" id="KW-1133">Transmembrane helix</keyword>
<evidence type="ECO:0000256" key="2">
    <source>
        <dbReference type="SAM" id="Phobius"/>
    </source>
</evidence>
<accession>A0A6J8ETE0</accession>
<protein>
    <submittedName>
        <fullName evidence="3">Uncharacterized protein</fullName>
    </submittedName>
</protein>
<dbReference type="AlphaFoldDB" id="A0A6J8ETE0"/>
<proteinExistence type="predicted"/>
<keyword evidence="2" id="KW-0472">Membrane</keyword>
<keyword evidence="4" id="KW-1185">Reference proteome</keyword>
<sequence>MATDILGQRQYYLGIFILSILTDCCKSDECSDGHNCSDETTDDNESTFSSGEFAGIIAGSIVGACLFLIFVICICNAVRRNTSTEQENYQDKPTMSSVSHISNGNTTETPRPIQENGGYINTGFIMEPTAPPYTNFNSAPPSYDDVVNGDFCK</sequence>